<sequence>MRKRTPAALKLTRLTVAIAIILMPDARGLYAAEYDAIPAAPRAMSNTDSYTLYLTLVVNGQPDDQIVPVQARGEHYLVEAGALTRNHVRIGGQTGLIDVSQLPEVKTNYNSTQQQLVMTVPDDWLPLQKISGNSLLGFTPAQSSTGLLLNYDSYSLHSENGQSYTATWLEQRLFGTAGALSNTGTWRSWWSGKSDDAADGYLRYDTLWKYNDEANMIAWQAGDVINNSLTWSNSTRLGGLRVARNFSVRPDLVTYPLINWSGNAALPGSVDLFINGYKASSSSINAGPFTLTNVPYINGAGEATVVTTDALGRQVSTSVPFYVSNQLLREGLSDFDLTTGALRQNYGIRSADYGDAAASGIWRYGLNDSFTLSLHAEGRLGLQLGGIGGDVAVGRWGTLSSAVSQSRADDSGNQYVVGYSYYTSYFGLAMQHLQRSENYTDISTWKTATQLSRQADQATLSFAPLGAGGGTVGLGYFDIRASDNSRTRLANLSWSRSLWGSSSLYLALNKTLGEQGYNAQVQVIVPLESGASLSTGVQRSTSGDYSERINFNRSAPVSGGLGWNLAYANGNSDYYQADASWKFSQATLSGGVYGESNNNSQWADLSGSLIWMDNALFATNKVNDAFILVSTDGYPDVPVTFENQLTGKTDDRGHLLIPWVSAWYPSKVAIDPLDLPLDASLPQIESRVAVREGSGTLVKFPVTTVRSANLTLLDAQQEPLPVGTPVMETHSGQTTLVGYGGKVWLSGLAASNEIVVKLPQGSCRHDFKIDASGKTSPLFATFVCPDNSSAEKQP</sequence>
<comment type="caution">
    <text evidence="2">The sequence shown here is derived from an EMBL/GenBank/DDBJ whole genome shotgun (WGS) entry which is preliminary data.</text>
</comment>
<dbReference type="InterPro" id="IPR025949">
    <property type="entry name" value="PapC-like_C"/>
</dbReference>
<dbReference type="Proteomes" id="UP000239181">
    <property type="component" value="Unassembled WGS sequence"/>
</dbReference>
<dbReference type="Gene3D" id="2.60.40.3110">
    <property type="match status" value="1"/>
</dbReference>
<dbReference type="EMBL" id="PDET01000008">
    <property type="protein sequence ID" value="PRD14997.1"/>
    <property type="molecule type" value="Genomic_DNA"/>
</dbReference>
<feature type="domain" description="PapC-like C-terminal" evidence="1">
    <location>
        <begin position="710"/>
        <end position="769"/>
    </location>
</feature>
<dbReference type="Pfam" id="PF13953">
    <property type="entry name" value="PapC_C"/>
    <property type="match status" value="1"/>
</dbReference>
<gene>
    <name evidence="2" type="ORF">CQW29_13680</name>
</gene>
<dbReference type="InterPro" id="IPR043142">
    <property type="entry name" value="PapC-like_C_sf"/>
</dbReference>
<dbReference type="PANTHER" id="PTHR30451">
    <property type="entry name" value="OUTER MEMBRANE USHER PROTEIN"/>
    <property type="match status" value="1"/>
</dbReference>
<name>A0A2S9IB22_9GAMM</name>
<dbReference type="Pfam" id="PF00577">
    <property type="entry name" value="Usher"/>
    <property type="match status" value="1"/>
</dbReference>
<dbReference type="OrthoDB" id="8587at2"/>
<organism evidence="2 3">
    <name type="scientific">Pantoea coffeiphila</name>
    <dbReference type="NCBI Taxonomy" id="1465635"/>
    <lineage>
        <taxon>Bacteria</taxon>
        <taxon>Pseudomonadati</taxon>
        <taxon>Pseudomonadota</taxon>
        <taxon>Gammaproteobacteria</taxon>
        <taxon>Enterobacterales</taxon>
        <taxon>Erwiniaceae</taxon>
        <taxon>Pantoea</taxon>
    </lineage>
</organism>
<dbReference type="AlphaFoldDB" id="A0A2S9IB22"/>
<dbReference type="GO" id="GO:0009297">
    <property type="term" value="P:pilus assembly"/>
    <property type="evidence" value="ECO:0007669"/>
    <property type="project" value="InterPro"/>
</dbReference>
<evidence type="ECO:0000313" key="2">
    <source>
        <dbReference type="EMBL" id="PRD14997.1"/>
    </source>
</evidence>
<dbReference type="InterPro" id="IPR000015">
    <property type="entry name" value="Fimb_usher"/>
</dbReference>
<dbReference type="GO" id="GO:0015473">
    <property type="term" value="F:fimbrial usher porin activity"/>
    <property type="evidence" value="ECO:0007669"/>
    <property type="project" value="InterPro"/>
</dbReference>
<dbReference type="InterPro" id="IPR042186">
    <property type="entry name" value="FimD_plug_dom"/>
</dbReference>
<dbReference type="RefSeq" id="WP_105593275.1">
    <property type="nucleotide sequence ID" value="NZ_PDET01000008.1"/>
</dbReference>
<dbReference type="PANTHER" id="PTHR30451:SF5">
    <property type="entry name" value="SLR0019 PROTEIN"/>
    <property type="match status" value="1"/>
</dbReference>
<dbReference type="Gene3D" id="2.60.40.2610">
    <property type="entry name" value="Outer membrane usher protein FimD, plug domain"/>
    <property type="match status" value="1"/>
</dbReference>
<evidence type="ECO:0000259" key="1">
    <source>
        <dbReference type="Pfam" id="PF13953"/>
    </source>
</evidence>
<keyword evidence="3" id="KW-1185">Reference proteome</keyword>
<dbReference type="GO" id="GO:0009279">
    <property type="term" value="C:cell outer membrane"/>
    <property type="evidence" value="ECO:0007669"/>
    <property type="project" value="TreeGrafter"/>
</dbReference>
<dbReference type="Gene3D" id="2.60.40.2070">
    <property type="match status" value="1"/>
</dbReference>
<evidence type="ECO:0000313" key="3">
    <source>
        <dbReference type="Proteomes" id="UP000239181"/>
    </source>
</evidence>
<proteinExistence type="predicted"/>
<accession>A0A2S9IB22</accession>
<reference evidence="2 3" key="1">
    <citation type="submission" date="2017-10" db="EMBL/GenBank/DDBJ databases">
        <title>Draft genome of two endophytic bacteria isolated from 'guarana' Paullinia cupana (Mart.) Ducke.</title>
        <authorList>
            <person name="Siqueira K.A."/>
            <person name="Liotti R.G."/>
            <person name="Mendes T.A."/>
            <person name="Soares M.A."/>
        </authorList>
    </citation>
    <scope>NUCLEOTIDE SEQUENCE [LARGE SCALE GENOMIC DNA]</scope>
    <source>
        <strain evidence="2 3">342</strain>
    </source>
</reference>
<protein>
    <submittedName>
        <fullName evidence="2">Fimbrial assembly protein</fullName>
    </submittedName>
</protein>